<protein>
    <submittedName>
        <fullName evidence="2">Uncharacterized protein</fullName>
    </submittedName>
</protein>
<organism evidence="2 3">
    <name type="scientific">Pseudoduganella plicata</name>
    <dbReference type="NCBI Taxonomy" id="321984"/>
    <lineage>
        <taxon>Bacteria</taxon>
        <taxon>Pseudomonadati</taxon>
        <taxon>Pseudomonadota</taxon>
        <taxon>Betaproteobacteria</taxon>
        <taxon>Burkholderiales</taxon>
        <taxon>Oxalobacteraceae</taxon>
        <taxon>Telluria group</taxon>
        <taxon>Pseudoduganella</taxon>
    </lineage>
</organism>
<dbReference type="EMBL" id="BMWW01000001">
    <property type="protein sequence ID" value="GGY73104.1"/>
    <property type="molecule type" value="Genomic_DNA"/>
</dbReference>
<feature type="region of interest" description="Disordered" evidence="1">
    <location>
        <begin position="19"/>
        <end position="44"/>
    </location>
</feature>
<sequence length="77" mass="8924">MRKSPTLTPDQRQARRELIQRTKPWLRSTGPKTTEGKAKAAQRWRRHGMRAAEIKVIKVWTLSVLKLVEVLKMSESA</sequence>
<reference evidence="2" key="2">
    <citation type="submission" date="2022-12" db="EMBL/GenBank/DDBJ databases">
        <authorList>
            <person name="Sun Q."/>
            <person name="Kim S."/>
        </authorList>
    </citation>
    <scope>NUCLEOTIDE SEQUENCE</scope>
    <source>
        <strain evidence="2">KCTC 12344</strain>
    </source>
</reference>
<reference evidence="2" key="1">
    <citation type="journal article" date="2014" name="Int. J. Syst. Evol. Microbiol.">
        <title>Complete genome sequence of Corynebacterium casei LMG S-19264T (=DSM 44701T), isolated from a smear-ripened cheese.</title>
        <authorList>
            <consortium name="US DOE Joint Genome Institute (JGI-PGF)"/>
            <person name="Walter F."/>
            <person name="Albersmeier A."/>
            <person name="Kalinowski J."/>
            <person name="Ruckert C."/>
        </authorList>
    </citation>
    <scope>NUCLEOTIDE SEQUENCE</scope>
    <source>
        <strain evidence="2">KCTC 12344</strain>
    </source>
</reference>
<accession>A0AA87XZW7</accession>
<proteinExistence type="predicted"/>
<name>A0AA87XZW7_9BURK</name>
<evidence type="ECO:0000256" key="1">
    <source>
        <dbReference type="SAM" id="MobiDB-lite"/>
    </source>
</evidence>
<gene>
    <name evidence="2" type="ORF">GCM10007388_01460</name>
</gene>
<evidence type="ECO:0000313" key="2">
    <source>
        <dbReference type="EMBL" id="GGY73104.1"/>
    </source>
</evidence>
<comment type="caution">
    <text evidence="2">The sequence shown here is derived from an EMBL/GenBank/DDBJ whole genome shotgun (WGS) entry which is preliminary data.</text>
</comment>
<evidence type="ECO:0000313" key="3">
    <source>
        <dbReference type="Proteomes" id="UP000619512"/>
    </source>
</evidence>
<dbReference type="Proteomes" id="UP000619512">
    <property type="component" value="Unassembled WGS sequence"/>
</dbReference>
<dbReference type="AlphaFoldDB" id="A0AA87XZW7"/>